<reference evidence="3 4" key="1">
    <citation type="journal article" date="2021" name="Elife">
        <title>Chloroplast acquisition without the gene transfer in kleptoplastic sea slugs, Plakobranchus ocellatus.</title>
        <authorList>
            <person name="Maeda T."/>
            <person name="Takahashi S."/>
            <person name="Yoshida T."/>
            <person name="Shimamura S."/>
            <person name="Takaki Y."/>
            <person name="Nagai Y."/>
            <person name="Toyoda A."/>
            <person name="Suzuki Y."/>
            <person name="Arimoto A."/>
            <person name="Ishii H."/>
            <person name="Satoh N."/>
            <person name="Nishiyama T."/>
            <person name="Hasebe M."/>
            <person name="Maruyama T."/>
            <person name="Minagawa J."/>
            <person name="Obokata J."/>
            <person name="Shigenobu S."/>
        </authorList>
    </citation>
    <scope>NUCLEOTIDE SEQUENCE [LARGE SCALE GENOMIC DNA]</scope>
</reference>
<evidence type="ECO:0000313" key="3">
    <source>
        <dbReference type="EMBL" id="GFR61277.1"/>
    </source>
</evidence>
<gene>
    <name evidence="3" type="ORF">ElyMa_005429700</name>
</gene>
<organism evidence="3 4">
    <name type="scientific">Elysia marginata</name>
    <dbReference type="NCBI Taxonomy" id="1093978"/>
    <lineage>
        <taxon>Eukaryota</taxon>
        <taxon>Metazoa</taxon>
        <taxon>Spiralia</taxon>
        <taxon>Lophotrochozoa</taxon>
        <taxon>Mollusca</taxon>
        <taxon>Gastropoda</taxon>
        <taxon>Heterobranchia</taxon>
        <taxon>Euthyneura</taxon>
        <taxon>Panpulmonata</taxon>
        <taxon>Sacoglossa</taxon>
        <taxon>Placobranchoidea</taxon>
        <taxon>Plakobranchidae</taxon>
        <taxon>Elysia</taxon>
    </lineage>
</organism>
<dbReference type="InterPro" id="IPR016187">
    <property type="entry name" value="CTDL_fold"/>
</dbReference>
<name>A0AAV4EKQ1_9GAST</name>
<dbReference type="InterPro" id="IPR035234">
    <property type="entry name" value="IgGFc-bd_N"/>
</dbReference>
<feature type="domain" description="IgGFc-binding protein N-terminal" evidence="2">
    <location>
        <begin position="336"/>
        <end position="466"/>
    </location>
</feature>
<dbReference type="SUPFAM" id="SSF56436">
    <property type="entry name" value="C-type lectin-like"/>
    <property type="match status" value="1"/>
</dbReference>
<accession>A0AAV4EKQ1</accession>
<protein>
    <recommendedName>
        <fullName evidence="2">IgGFc-binding protein N-terminal domain-containing protein</fullName>
    </recommendedName>
</protein>
<keyword evidence="1" id="KW-1133">Transmembrane helix</keyword>
<dbReference type="EMBL" id="BMAT01010816">
    <property type="protein sequence ID" value="GFR61277.1"/>
    <property type="molecule type" value="Genomic_DNA"/>
</dbReference>
<dbReference type="Proteomes" id="UP000762676">
    <property type="component" value="Unassembled WGS sequence"/>
</dbReference>
<keyword evidence="4" id="KW-1185">Reference proteome</keyword>
<feature type="transmembrane region" description="Helical" evidence="1">
    <location>
        <begin position="103"/>
        <end position="121"/>
    </location>
</feature>
<feature type="transmembrane region" description="Helical" evidence="1">
    <location>
        <begin position="181"/>
        <end position="214"/>
    </location>
</feature>
<evidence type="ECO:0000313" key="4">
    <source>
        <dbReference type="Proteomes" id="UP000762676"/>
    </source>
</evidence>
<dbReference type="AlphaFoldDB" id="A0AAV4EKQ1"/>
<keyword evidence="1" id="KW-0812">Transmembrane</keyword>
<sequence>MEEHRVLWPSKLKIGISNVASWSRATYSENAVYLGGKVNNGKLEWVTNGFEIDINQTYSWHLDLPSFQVSGDCLALTLPNDSRPLLELLNCKLAMPFVCEIDLFNLSVGIIGHFIIILIIISIIIIIIIIIIIVIIIIINIFIMIVIIIISSSSSSSIVVIIMIIIINIPLLTFLSMSYLIILIIIINFCIAVIITTFITNVIIILIITLGIVFKVFSFSTDKWEERYVASFPLLMLTGNLKPDFELTVSALNKNFENAFMLVSYVKVNGKRDSAMNIRTIGKTRAIHYQIAGPGDFLSDKNVQTRTVVITSDATFVVSFCYYYFPDPHGAAPFTSSVLYPVGPESAHYFVLTSTAACSDIPAVENYTASNPIVSNTNCLCQTFLLVVAVGIGEVTHVSFEFPPGTAFSFNAGDIEVKDAKSLKIQLDIYESASIISESDLSGTFIEASKDVVVFVGYTVNVWQYCFLSFRQSTVIIVSL</sequence>
<evidence type="ECO:0000259" key="2">
    <source>
        <dbReference type="Pfam" id="PF17517"/>
    </source>
</evidence>
<comment type="caution">
    <text evidence="3">The sequence shown here is derived from an EMBL/GenBank/DDBJ whole genome shotgun (WGS) entry which is preliminary data.</text>
</comment>
<proteinExistence type="predicted"/>
<feature type="transmembrane region" description="Helical" evidence="1">
    <location>
        <begin position="127"/>
        <end position="150"/>
    </location>
</feature>
<feature type="transmembrane region" description="Helical" evidence="1">
    <location>
        <begin position="157"/>
        <end position="175"/>
    </location>
</feature>
<keyword evidence="1" id="KW-0472">Membrane</keyword>
<dbReference type="Pfam" id="PF17517">
    <property type="entry name" value="IgGFc_binding"/>
    <property type="match status" value="1"/>
</dbReference>
<evidence type="ECO:0000256" key="1">
    <source>
        <dbReference type="SAM" id="Phobius"/>
    </source>
</evidence>